<dbReference type="PANTHER" id="PTHR40279:SF3">
    <property type="entry name" value="4-AMINOBENZOATE SYNTHASE"/>
    <property type="match status" value="1"/>
</dbReference>
<dbReference type="SUPFAM" id="SSF48613">
    <property type="entry name" value="Heme oxygenase-like"/>
    <property type="match status" value="1"/>
</dbReference>
<gene>
    <name evidence="2" type="ORF">SAMN02745121_08374</name>
</gene>
<reference evidence="3" key="1">
    <citation type="submission" date="2016-10" db="EMBL/GenBank/DDBJ databases">
        <authorList>
            <person name="Varghese N."/>
            <person name="Submissions S."/>
        </authorList>
    </citation>
    <scope>NUCLEOTIDE SEQUENCE [LARGE SCALE GENOMIC DNA]</scope>
    <source>
        <strain evidence="3">ATCC 25963</strain>
    </source>
</reference>
<dbReference type="Proteomes" id="UP000199400">
    <property type="component" value="Unassembled WGS sequence"/>
</dbReference>
<dbReference type="PANTHER" id="PTHR40279">
    <property type="entry name" value="PQQC-LIKE PROTEIN"/>
    <property type="match status" value="1"/>
</dbReference>
<dbReference type="InterPro" id="IPR039068">
    <property type="entry name" value="PqqC-like"/>
</dbReference>
<dbReference type="InterPro" id="IPR016084">
    <property type="entry name" value="Haem_Oase-like_multi-hlx"/>
</dbReference>
<keyword evidence="1" id="KW-0560">Oxidoreductase</keyword>
<dbReference type="STRING" id="54.SAMN02745121_08374"/>
<organism evidence="2 3">
    <name type="scientific">Nannocystis exedens</name>
    <dbReference type="NCBI Taxonomy" id="54"/>
    <lineage>
        <taxon>Bacteria</taxon>
        <taxon>Pseudomonadati</taxon>
        <taxon>Myxococcota</taxon>
        <taxon>Polyangia</taxon>
        <taxon>Nannocystales</taxon>
        <taxon>Nannocystaceae</taxon>
        <taxon>Nannocystis</taxon>
    </lineage>
</organism>
<dbReference type="Pfam" id="PF14518">
    <property type="entry name" value="Haem_oxygenas_2"/>
    <property type="match status" value="1"/>
</dbReference>
<dbReference type="GO" id="GO:0016491">
    <property type="term" value="F:oxidoreductase activity"/>
    <property type="evidence" value="ECO:0007669"/>
    <property type="project" value="UniProtKB-KW"/>
</dbReference>
<dbReference type="EMBL" id="FOMX01000053">
    <property type="protein sequence ID" value="SFF36065.1"/>
    <property type="molecule type" value="Genomic_DNA"/>
</dbReference>
<dbReference type="OrthoDB" id="793940at2"/>
<dbReference type="SMART" id="SM01236">
    <property type="entry name" value="Haem_oxygenase_2"/>
    <property type="match status" value="1"/>
</dbReference>
<protein>
    <submittedName>
        <fullName evidence="2">Iron-containing redox enzyme</fullName>
    </submittedName>
</protein>
<evidence type="ECO:0000313" key="2">
    <source>
        <dbReference type="EMBL" id="SFF36065.1"/>
    </source>
</evidence>
<dbReference type="Gene3D" id="1.20.910.10">
    <property type="entry name" value="Heme oxygenase-like"/>
    <property type="match status" value="1"/>
</dbReference>
<proteinExistence type="predicted"/>
<name>A0A1I2I0Y6_9BACT</name>
<dbReference type="RefSeq" id="WP_096326808.1">
    <property type="nucleotide sequence ID" value="NZ_FOMX01000053.1"/>
</dbReference>
<dbReference type="AlphaFoldDB" id="A0A1I2I0Y6"/>
<accession>A0A1I2I0Y6</accession>
<keyword evidence="3" id="KW-1185">Reference proteome</keyword>
<evidence type="ECO:0000256" key="1">
    <source>
        <dbReference type="ARBA" id="ARBA00023002"/>
    </source>
</evidence>
<evidence type="ECO:0000313" key="3">
    <source>
        <dbReference type="Proteomes" id="UP000199400"/>
    </source>
</evidence>
<sequence>MIDRIAVTNYVAASLERIRRHPFIQEAHAQRLTRAQVERWIMCAGRESRSFPDILMNMLEWSTDPRLRETLTENLNDELGNGDPSDAHFHHYLQLIDALALDPADFYAYPEASGISLAVALAYNMSKQGDEAAALGYMLVNEAMTPITYGAVKVALLRYYPGLATDFFDLHVTVDARHVEGLYGAVEALPEDTLGRLLYGIDMGERGMASLLDEAYGSFDHCRAVPSLRDAPPLPITLQV</sequence>